<evidence type="ECO:0000256" key="2">
    <source>
        <dbReference type="SAM" id="Phobius"/>
    </source>
</evidence>
<feature type="region of interest" description="Disordered" evidence="1">
    <location>
        <begin position="1"/>
        <end position="30"/>
    </location>
</feature>
<protein>
    <recommendedName>
        <fullName evidence="7">Glycosyl hydrolase family 13 catalytic domain-containing protein</fullName>
    </recommendedName>
</protein>
<comment type="caution">
    <text evidence="5">The sequence shown here is derived from an EMBL/GenBank/DDBJ whole genome shotgun (WGS) entry which is preliminary data.</text>
</comment>
<evidence type="ECO:0000313" key="5">
    <source>
        <dbReference type="EMBL" id="PIK39597.1"/>
    </source>
</evidence>
<dbReference type="InterPro" id="IPR006047">
    <property type="entry name" value="GH13_cat_dom"/>
</dbReference>
<reference evidence="5 6" key="1">
    <citation type="journal article" date="2017" name="PLoS Biol.">
        <title>The sea cucumber genome provides insights into morphological evolution and visceral regeneration.</title>
        <authorList>
            <person name="Zhang X."/>
            <person name="Sun L."/>
            <person name="Yuan J."/>
            <person name="Sun Y."/>
            <person name="Gao Y."/>
            <person name="Zhang L."/>
            <person name="Li S."/>
            <person name="Dai H."/>
            <person name="Hamel J.F."/>
            <person name="Liu C."/>
            <person name="Yu Y."/>
            <person name="Liu S."/>
            <person name="Lin W."/>
            <person name="Guo K."/>
            <person name="Jin S."/>
            <person name="Xu P."/>
            <person name="Storey K.B."/>
            <person name="Huan P."/>
            <person name="Zhang T."/>
            <person name="Zhou Y."/>
            <person name="Zhang J."/>
            <person name="Lin C."/>
            <person name="Li X."/>
            <person name="Xing L."/>
            <person name="Huo D."/>
            <person name="Sun M."/>
            <person name="Wang L."/>
            <person name="Mercier A."/>
            <person name="Li F."/>
            <person name="Yang H."/>
            <person name="Xiang J."/>
        </authorList>
    </citation>
    <scope>NUCLEOTIDE SEQUENCE [LARGE SCALE GENOMIC DNA]</scope>
    <source>
        <strain evidence="5">Shaxun</strain>
        <tissue evidence="5">Muscle</tissue>
    </source>
</reference>
<feature type="domain" description="Glycosyl hydrolase family 13 catalytic" evidence="3">
    <location>
        <begin position="102"/>
        <end position="203"/>
    </location>
</feature>
<proteinExistence type="predicted"/>
<evidence type="ECO:0000256" key="1">
    <source>
        <dbReference type="SAM" id="MobiDB-lite"/>
    </source>
</evidence>
<dbReference type="Proteomes" id="UP000230750">
    <property type="component" value="Unassembled WGS sequence"/>
</dbReference>
<dbReference type="Pfam" id="PF00128">
    <property type="entry name" value="Alpha-amylase"/>
    <property type="match status" value="1"/>
</dbReference>
<accession>A0A2G8JV02</accession>
<dbReference type="GO" id="GO:0006865">
    <property type="term" value="P:amino acid transport"/>
    <property type="evidence" value="ECO:0007669"/>
    <property type="project" value="TreeGrafter"/>
</dbReference>
<dbReference type="SUPFAM" id="SSF51445">
    <property type="entry name" value="(Trans)glycosidases"/>
    <property type="match status" value="1"/>
</dbReference>
<sequence>MTDNPGFDSDGETKFDDVELGKESPVKNEKALEVAEKQKGPHAGMRKEDVLKYSSTPFWRGLRWTLLILLLLGWLALLGASIGLIIASPRCLPWWQTTVIYQIYPRSFLDANGTADGIGDFAGITEKMDYIKDLGVGAILLNSIYKSPDRDFGYDVSDLKDVNENFGSIDDFEALLNAAHERDLKVILDFVPNQASLESEILRTANLVALVKQKMI</sequence>
<dbReference type="PANTHER" id="PTHR10357:SF179">
    <property type="entry name" value="NEUTRAL AND BASIC AMINO ACID TRANSPORT PROTEIN RBAT"/>
    <property type="match status" value="1"/>
</dbReference>
<dbReference type="AlphaFoldDB" id="A0A2G8JV02"/>
<name>A0A2G8JV02_STIJA</name>
<keyword evidence="6" id="KW-1185">Reference proteome</keyword>
<dbReference type="EMBL" id="MRZV01001222">
    <property type="protein sequence ID" value="PIK39597.1"/>
    <property type="molecule type" value="Genomic_DNA"/>
</dbReference>
<evidence type="ECO:0000313" key="6">
    <source>
        <dbReference type="Proteomes" id="UP000230750"/>
    </source>
</evidence>
<evidence type="ECO:0000259" key="3">
    <source>
        <dbReference type="Pfam" id="PF00128"/>
    </source>
</evidence>
<evidence type="ECO:0000259" key="4">
    <source>
        <dbReference type="Pfam" id="PF16028"/>
    </source>
</evidence>
<keyword evidence="2" id="KW-1133">Transmembrane helix</keyword>
<dbReference type="OrthoDB" id="1740265at2759"/>
<keyword evidence="2" id="KW-0812">Transmembrane</keyword>
<dbReference type="STRING" id="307972.A0A2G8JV02"/>
<feature type="domain" description="Solute carrier family 3 member 2 N-terminal" evidence="4">
    <location>
        <begin position="36"/>
        <end position="97"/>
    </location>
</feature>
<feature type="compositionally biased region" description="Basic and acidic residues" evidence="1">
    <location>
        <begin position="11"/>
        <end position="30"/>
    </location>
</feature>
<keyword evidence="2" id="KW-0472">Membrane</keyword>
<dbReference type="InterPro" id="IPR017853">
    <property type="entry name" value="GH"/>
</dbReference>
<dbReference type="PANTHER" id="PTHR10357">
    <property type="entry name" value="ALPHA-AMYLASE FAMILY MEMBER"/>
    <property type="match status" value="1"/>
</dbReference>
<dbReference type="Pfam" id="PF16028">
    <property type="entry name" value="SLC3A2_N"/>
    <property type="match status" value="1"/>
</dbReference>
<dbReference type="GO" id="GO:0005975">
    <property type="term" value="P:carbohydrate metabolic process"/>
    <property type="evidence" value="ECO:0007669"/>
    <property type="project" value="InterPro"/>
</dbReference>
<dbReference type="Gene3D" id="3.20.20.80">
    <property type="entry name" value="Glycosidases"/>
    <property type="match status" value="1"/>
</dbReference>
<organism evidence="5 6">
    <name type="scientific">Stichopus japonicus</name>
    <name type="common">Sea cucumber</name>
    <dbReference type="NCBI Taxonomy" id="307972"/>
    <lineage>
        <taxon>Eukaryota</taxon>
        <taxon>Metazoa</taxon>
        <taxon>Echinodermata</taxon>
        <taxon>Eleutherozoa</taxon>
        <taxon>Echinozoa</taxon>
        <taxon>Holothuroidea</taxon>
        <taxon>Aspidochirotacea</taxon>
        <taxon>Aspidochirotida</taxon>
        <taxon>Stichopodidae</taxon>
        <taxon>Apostichopus</taxon>
    </lineage>
</organism>
<evidence type="ECO:0008006" key="7">
    <source>
        <dbReference type="Google" id="ProtNLM"/>
    </source>
</evidence>
<gene>
    <name evidence="5" type="ORF">BSL78_23560</name>
</gene>
<feature type="transmembrane region" description="Helical" evidence="2">
    <location>
        <begin position="64"/>
        <end position="87"/>
    </location>
</feature>
<dbReference type="InterPro" id="IPR031984">
    <property type="entry name" value="SLC3A2_N"/>
</dbReference>